<comment type="caution">
    <text evidence="1">The sequence shown here is derived from an EMBL/GenBank/DDBJ whole genome shotgun (WGS) entry which is preliminary data.</text>
</comment>
<accession>A0ACC1CSQ6</accession>
<name>A0ACC1CSQ6_9NEOP</name>
<reference evidence="1 2" key="1">
    <citation type="journal article" date="2021" name="Front. Genet.">
        <title>Chromosome-Level Genome Assembly Reveals Significant Gene Expansion in the Toll and IMD Signaling Pathways of Dendrolimus kikuchii.</title>
        <authorList>
            <person name="Zhou J."/>
            <person name="Wu P."/>
            <person name="Xiong Z."/>
            <person name="Liu N."/>
            <person name="Zhao N."/>
            <person name="Ji M."/>
            <person name="Qiu Y."/>
            <person name="Yang B."/>
        </authorList>
    </citation>
    <scope>NUCLEOTIDE SEQUENCE [LARGE SCALE GENOMIC DNA]</scope>
    <source>
        <strain evidence="1">Ann1</strain>
    </source>
</reference>
<proteinExistence type="predicted"/>
<dbReference type="EMBL" id="CM034403">
    <property type="protein sequence ID" value="KAJ0174645.1"/>
    <property type="molecule type" value="Genomic_DNA"/>
</dbReference>
<evidence type="ECO:0000313" key="1">
    <source>
        <dbReference type="EMBL" id="KAJ0174645.1"/>
    </source>
</evidence>
<protein>
    <submittedName>
        <fullName evidence="1">Uncharacterized protein</fullName>
    </submittedName>
</protein>
<keyword evidence="2" id="KW-1185">Reference proteome</keyword>
<organism evidence="1 2">
    <name type="scientific">Dendrolimus kikuchii</name>
    <dbReference type="NCBI Taxonomy" id="765133"/>
    <lineage>
        <taxon>Eukaryota</taxon>
        <taxon>Metazoa</taxon>
        <taxon>Ecdysozoa</taxon>
        <taxon>Arthropoda</taxon>
        <taxon>Hexapoda</taxon>
        <taxon>Insecta</taxon>
        <taxon>Pterygota</taxon>
        <taxon>Neoptera</taxon>
        <taxon>Endopterygota</taxon>
        <taxon>Lepidoptera</taxon>
        <taxon>Glossata</taxon>
        <taxon>Ditrysia</taxon>
        <taxon>Bombycoidea</taxon>
        <taxon>Lasiocampidae</taxon>
        <taxon>Dendrolimus</taxon>
    </lineage>
</organism>
<sequence>MSTTEITDSPIGLKLKVLHYVRLFIAAVAHFVFTLYYGNEGEKIPPITDDILKQPAIEVARRIRNKEVTSLEVLETCIRRIKDINSPLNCVVEDRFELALKEAREADELIRSGSKSMEQLEKEQPFLGVPFTTKDCIAVKGLHQTAGIVLRKDFIASEDADTIRLLREKGAIIIAITNVPEVCMWWETHNHIYGRTKNPYNTTRIVGGSSGGEGCLQAAAGSVFGIGSDIGGSIRMPCFFNGIFGHKPSRNIVSNIGQYPIPESDLLNSFLGVGPMTRHAVDLKPILKIISGANAIKLNLDTPVDLKTIKFFYQINNNAPLSDPVDADIVLALSKVVEFLKRQHQINAEEKNIRILSKTIPIWLANMKTPKRFGEFLMENETKGRLLIEIVKNVLGLSANTFIALVTALVDYSGASVGSDKYYHFLKKRDEMERIFSEMLGEDGVFLFPTHPTPAPYHNEPVFKPFNFGYTAAINSLGMPATTVPLGLSREGLPIGIQVIANYNQDRLCLAVAEELEKAFGGWVEPHNL</sequence>
<evidence type="ECO:0000313" key="2">
    <source>
        <dbReference type="Proteomes" id="UP000824533"/>
    </source>
</evidence>
<dbReference type="Proteomes" id="UP000824533">
    <property type="component" value="Linkage Group LG17"/>
</dbReference>
<gene>
    <name evidence="1" type="ORF">K1T71_009753</name>
</gene>